<feature type="domain" description="Reverse transcriptase" evidence="13">
    <location>
        <begin position="1093"/>
        <end position="1271"/>
    </location>
</feature>
<dbReference type="CDD" id="cd01647">
    <property type="entry name" value="RT_LTR"/>
    <property type="match status" value="1"/>
</dbReference>
<dbReference type="InterPro" id="IPR036397">
    <property type="entry name" value="RNaseH_sf"/>
</dbReference>
<dbReference type="Pfam" id="PF00078">
    <property type="entry name" value="RVT_1"/>
    <property type="match status" value="1"/>
</dbReference>
<keyword evidence="3" id="KW-0548">Nucleotidyltransferase</keyword>
<evidence type="ECO:0000313" key="15">
    <source>
        <dbReference type="EMBL" id="JAP78057.1"/>
    </source>
</evidence>
<dbReference type="EMBL" id="GEDV01010500">
    <property type="protein sequence ID" value="JAP78057.1"/>
    <property type="molecule type" value="Transcribed_RNA"/>
</dbReference>
<feature type="compositionally biased region" description="Polar residues" evidence="10">
    <location>
        <begin position="507"/>
        <end position="524"/>
    </location>
</feature>
<dbReference type="InterPro" id="IPR041373">
    <property type="entry name" value="RT_RNaseH"/>
</dbReference>
<dbReference type="GO" id="GO:0016787">
    <property type="term" value="F:hydrolase activity"/>
    <property type="evidence" value="ECO:0007669"/>
    <property type="project" value="UniProtKB-KW"/>
</dbReference>
<evidence type="ECO:0000256" key="10">
    <source>
        <dbReference type="SAM" id="MobiDB-lite"/>
    </source>
</evidence>
<evidence type="ECO:0000256" key="9">
    <source>
        <dbReference type="SAM" id="Coils"/>
    </source>
</evidence>
<evidence type="ECO:0000256" key="4">
    <source>
        <dbReference type="ARBA" id="ARBA00022722"/>
    </source>
</evidence>
<dbReference type="InterPro" id="IPR043502">
    <property type="entry name" value="DNA/RNA_pol_sf"/>
</dbReference>
<dbReference type="Pfam" id="PF17921">
    <property type="entry name" value="Integrase_H2C2"/>
    <property type="match status" value="1"/>
</dbReference>
<keyword evidence="8" id="KW-0479">Metal-binding</keyword>
<reference evidence="15" key="1">
    <citation type="journal article" date="2016" name="Ticks Tick Borne Dis.">
        <title>De novo assembly and annotation of the salivary gland transcriptome of Rhipicephalus appendiculatus male and female ticks during blood feeding.</title>
        <authorList>
            <person name="de Castro M.H."/>
            <person name="de Klerk D."/>
            <person name="Pienaar R."/>
            <person name="Latif A.A."/>
            <person name="Rees D.J."/>
            <person name="Mans B.J."/>
        </authorList>
    </citation>
    <scope>NUCLEOTIDE SEQUENCE</scope>
    <source>
        <tissue evidence="15">Salivary glands</tissue>
    </source>
</reference>
<feature type="domain" description="CCHC-type" evidence="11">
    <location>
        <begin position="345"/>
        <end position="360"/>
    </location>
</feature>
<sequence length="1487" mass="168352">MEKLKKQDLIDVCEDLGVSIAKMSRKATILDAMRAEGITEEEVEEAMETITEKREQREREAEECQKREERQHALRMKELEIQQSRITSVLSSPLSVGDEMPKQRIQDLILPFKAGGDIALFLVNFERTCEKVGLDESVWSQKLLSVVPGEPAEVIARLSKEDYEDYAKVKAALLRKYRLSAEAFRQRFRQAKRGSESCTEFVYQLKSNLKEWLRSADAYGNHDKVLDCIALEQFYRVLPEDARLWLQDRMKGTDIDKAAELADEYYTRRNFQAGREDRKEKGDSKRFSARNAAQKSAPPRGELSQGASNNEREKRKPGEAPESTAGAKERADTARAFESRRPIVCYNCKKEGHISSSCKQKFAFASIRETDENLKLLEPYMREIMVNGKECRALRDSAATMDIAHPSCISPGDYTGECAWIRQVAEEQSACLPIANVVLEGTFGTLRTEAAVSPSLPRDFPYLFSNKSEQLLKEKGQSFASPIACMALTRSRSRALAEKLQVSVSSQEMVNRATTPQGHSSQETAELLQNPEGSKAPDTVLTTKGEQPFEKEENKVLQENFQSSLLSPASTCWEELSKVDRNTLIDAQKSDDSIQNLQHNGNEGISHKNISFYRKAGLMYRRYRDAEGRTYDQLLVPEKYRRQFLELAHGNAWAGHLGIKKTKARLAQDFYWPGCWKDVENFVRSCDTCQRVGKSTDKRKSPMRLVPVITEPFRRLVIDIVGPLPESRSGCRYILTVLCVGTKFPEAVPLKELTSPCIVDALLSIFARVGFPAEIQSDNGSVFTSCLTTAFFERCGIKIIHSSIGHPQSNPVERTHAVLKRVLRALCFEHNKDWEVCIPAALFAIRSAPHETTGFSPAELVYGRNLRSPFRLLRDSWEGYEGDPRVVTYVLDLLERLSKTREIVEENMKAAQSSAKTYYDKLSRKRTFNVGDQVMLLRQCKKNKMDMQWEGPAKVTSKLSDTNYEVKLGRKQSKVYHSNLMKPYIQRHAVVNMTLNAPEELETNLLSFPRESDVAASELLQLIAEEQTLTESQRDDLKKVVRDYEDVFSDKPGKTSLIEHDIQLSSREPISSKPYRVSPRQREIMEAEIRRMCDLGVIVPGESDYTSPLILVEVPGKDPRPCVDYRRLNKVTLDQTYPIPNIEERVETVAKSTYISTLDLVRGYWQVPLTEQASRYAAFISPLGTFRPLMLAFGLKNAPYCFSNLMDRVLQGLGDFALPYLDDVAIFSDTWADHVTHLRTVLARLRDAGLTVRAQKCHLGCASVSYLGHIVGRGQRSPSELKVAAVLEYRRPTTKSELRAFLGLTGYYQHYVKGYSNLASPLTDSLRKTEPTIISWDARKEKAFECLKSALAERPVLAAPDFSKGFIIQCDASDRGLGAVLCQEDVDGHERPVLYLSRKLSVREEAYSTSEKECACLVWAIGKLACYVSGSNFIVETDHCPLTWLHNMSSKSGRLLRWSLTLHHHNFSVRYKKGKLHTNADALSRAF</sequence>
<dbReference type="InterPro" id="IPR043128">
    <property type="entry name" value="Rev_trsase/Diguanyl_cyclase"/>
</dbReference>
<feature type="coiled-coil region" evidence="9">
    <location>
        <begin position="40"/>
        <end position="70"/>
    </location>
</feature>
<dbReference type="Gene3D" id="3.30.420.10">
    <property type="entry name" value="Ribonuclease H-like superfamily/Ribonuclease H"/>
    <property type="match status" value="1"/>
</dbReference>
<keyword evidence="7" id="KW-0695">RNA-directed DNA polymerase</keyword>
<dbReference type="PROSITE" id="PS50158">
    <property type="entry name" value="ZF_CCHC"/>
    <property type="match status" value="1"/>
</dbReference>
<dbReference type="GO" id="GO:0003964">
    <property type="term" value="F:RNA-directed DNA polymerase activity"/>
    <property type="evidence" value="ECO:0007669"/>
    <property type="project" value="UniProtKB-KW"/>
</dbReference>
<dbReference type="PROSITE" id="PS50804">
    <property type="entry name" value="SCAN_BOX"/>
    <property type="match status" value="1"/>
</dbReference>
<dbReference type="CDD" id="cd09274">
    <property type="entry name" value="RNase_HI_RT_Ty3"/>
    <property type="match status" value="1"/>
</dbReference>
<evidence type="ECO:0000256" key="7">
    <source>
        <dbReference type="ARBA" id="ARBA00022918"/>
    </source>
</evidence>
<keyword evidence="8" id="KW-0863">Zinc-finger</keyword>
<keyword evidence="9" id="KW-0175">Coiled coil</keyword>
<evidence type="ECO:0000259" key="11">
    <source>
        <dbReference type="PROSITE" id="PS50158"/>
    </source>
</evidence>
<dbReference type="PANTHER" id="PTHR37984">
    <property type="entry name" value="PROTEIN CBG26694"/>
    <property type="match status" value="1"/>
</dbReference>
<dbReference type="GO" id="GO:0004519">
    <property type="term" value="F:endonuclease activity"/>
    <property type="evidence" value="ECO:0007669"/>
    <property type="project" value="UniProtKB-KW"/>
</dbReference>
<evidence type="ECO:0000259" key="13">
    <source>
        <dbReference type="PROSITE" id="PS50878"/>
    </source>
</evidence>
<evidence type="ECO:0000256" key="8">
    <source>
        <dbReference type="PROSITE-ProRule" id="PRU00047"/>
    </source>
</evidence>
<dbReference type="SUPFAM" id="SSF56672">
    <property type="entry name" value="DNA/RNA polymerases"/>
    <property type="match status" value="1"/>
</dbReference>
<organism evidence="15">
    <name type="scientific">Rhipicephalus appendiculatus</name>
    <name type="common">Brown ear tick</name>
    <dbReference type="NCBI Taxonomy" id="34631"/>
    <lineage>
        <taxon>Eukaryota</taxon>
        <taxon>Metazoa</taxon>
        <taxon>Ecdysozoa</taxon>
        <taxon>Arthropoda</taxon>
        <taxon>Chelicerata</taxon>
        <taxon>Arachnida</taxon>
        <taxon>Acari</taxon>
        <taxon>Parasitiformes</taxon>
        <taxon>Ixodida</taxon>
        <taxon>Ixodoidea</taxon>
        <taxon>Ixodidae</taxon>
        <taxon>Rhipicephalinae</taxon>
        <taxon>Rhipicephalus</taxon>
        <taxon>Rhipicephalus</taxon>
    </lineage>
</organism>
<evidence type="ECO:0000256" key="6">
    <source>
        <dbReference type="ARBA" id="ARBA00022801"/>
    </source>
</evidence>
<dbReference type="PROSITE" id="PS50878">
    <property type="entry name" value="RT_POL"/>
    <property type="match status" value="1"/>
</dbReference>
<feature type="region of interest" description="Disordered" evidence="10">
    <location>
        <begin position="272"/>
        <end position="334"/>
    </location>
</feature>
<dbReference type="Pfam" id="PF00098">
    <property type="entry name" value="zf-CCHC"/>
    <property type="match status" value="1"/>
</dbReference>
<keyword evidence="6" id="KW-0378">Hydrolase</keyword>
<dbReference type="PROSITE" id="PS50994">
    <property type="entry name" value="INTEGRASE"/>
    <property type="match status" value="1"/>
</dbReference>
<evidence type="ECO:0000259" key="14">
    <source>
        <dbReference type="PROSITE" id="PS50994"/>
    </source>
</evidence>
<dbReference type="Gene3D" id="4.10.60.10">
    <property type="entry name" value="Zinc finger, CCHC-type"/>
    <property type="match status" value="1"/>
</dbReference>
<dbReference type="GO" id="GO:0015074">
    <property type="term" value="P:DNA integration"/>
    <property type="evidence" value="ECO:0007669"/>
    <property type="project" value="InterPro"/>
</dbReference>
<keyword evidence="2" id="KW-0808">Transferase</keyword>
<dbReference type="FunFam" id="3.30.70.270:FF:000020">
    <property type="entry name" value="Transposon Tf2-6 polyprotein-like Protein"/>
    <property type="match status" value="1"/>
</dbReference>
<dbReference type="GO" id="GO:0042575">
    <property type="term" value="C:DNA polymerase complex"/>
    <property type="evidence" value="ECO:0007669"/>
    <property type="project" value="UniProtKB-ARBA"/>
</dbReference>
<dbReference type="Gene3D" id="1.10.340.70">
    <property type="match status" value="1"/>
</dbReference>
<dbReference type="InterPro" id="IPR041588">
    <property type="entry name" value="Integrase_H2C2"/>
</dbReference>
<dbReference type="Pfam" id="PF17917">
    <property type="entry name" value="RT_RNaseH"/>
    <property type="match status" value="1"/>
</dbReference>
<name>A0A131YGI7_RHIAP</name>
<dbReference type="InterPro" id="IPR038269">
    <property type="entry name" value="SCAN_sf"/>
</dbReference>
<dbReference type="Pfam" id="PF22938">
    <property type="entry name" value="Integrase_p58_C"/>
    <property type="match status" value="1"/>
</dbReference>
<keyword evidence="5" id="KW-0255">Endonuclease</keyword>
<dbReference type="InterPro" id="IPR054465">
    <property type="entry name" value="Integrase_p58-like_C"/>
</dbReference>
<dbReference type="SUPFAM" id="SSF53098">
    <property type="entry name" value="Ribonuclease H-like"/>
    <property type="match status" value="1"/>
</dbReference>
<feature type="compositionally biased region" description="Basic and acidic residues" evidence="10">
    <location>
        <begin position="310"/>
        <end position="319"/>
    </location>
</feature>
<dbReference type="Pfam" id="PF02023">
    <property type="entry name" value="SCAN"/>
    <property type="match status" value="1"/>
</dbReference>
<dbReference type="FunFam" id="1.10.340.70:FF:000001">
    <property type="entry name" value="Retrovirus-related Pol polyprotein from transposon gypsy-like Protein"/>
    <property type="match status" value="1"/>
</dbReference>
<evidence type="ECO:0000256" key="2">
    <source>
        <dbReference type="ARBA" id="ARBA00022679"/>
    </source>
</evidence>
<feature type="compositionally biased region" description="Basic and acidic residues" evidence="10">
    <location>
        <begin position="274"/>
        <end position="286"/>
    </location>
</feature>
<dbReference type="EC" id="2.7.7.49" evidence="1"/>
<evidence type="ECO:0000256" key="1">
    <source>
        <dbReference type="ARBA" id="ARBA00012493"/>
    </source>
</evidence>
<protein>
    <recommendedName>
        <fullName evidence="1">RNA-directed DNA polymerase</fullName>
        <ecNumber evidence="1">2.7.7.49</ecNumber>
    </recommendedName>
</protein>
<dbReference type="InterPro" id="IPR003309">
    <property type="entry name" value="SCAN_dom"/>
</dbReference>
<accession>A0A131YGI7</accession>
<dbReference type="GO" id="GO:0008270">
    <property type="term" value="F:zinc ion binding"/>
    <property type="evidence" value="ECO:0007669"/>
    <property type="project" value="UniProtKB-KW"/>
</dbReference>
<feature type="domain" description="Integrase catalytic" evidence="14">
    <location>
        <begin position="708"/>
        <end position="865"/>
    </location>
</feature>
<dbReference type="InterPro" id="IPR012337">
    <property type="entry name" value="RNaseH-like_sf"/>
</dbReference>
<evidence type="ECO:0000256" key="5">
    <source>
        <dbReference type="ARBA" id="ARBA00022759"/>
    </source>
</evidence>
<dbReference type="Gene3D" id="3.30.70.270">
    <property type="match status" value="2"/>
</dbReference>
<dbReference type="SUPFAM" id="SSF47353">
    <property type="entry name" value="Retrovirus capsid dimerization domain-like"/>
    <property type="match status" value="1"/>
</dbReference>
<dbReference type="GO" id="GO:0003676">
    <property type="term" value="F:nucleic acid binding"/>
    <property type="evidence" value="ECO:0007669"/>
    <property type="project" value="InterPro"/>
</dbReference>
<dbReference type="InterPro" id="IPR000477">
    <property type="entry name" value="RT_dom"/>
</dbReference>
<dbReference type="InterPro" id="IPR036875">
    <property type="entry name" value="Znf_CCHC_sf"/>
</dbReference>
<dbReference type="SMART" id="SM00343">
    <property type="entry name" value="ZnF_C2HC"/>
    <property type="match status" value="1"/>
</dbReference>
<proteinExistence type="predicted"/>
<dbReference type="Pfam" id="PF00665">
    <property type="entry name" value="rve"/>
    <property type="match status" value="1"/>
</dbReference>
<feature type="domain" description="SCAN box" evidence="12">
    <location>
        <begin position="185"/>
        <end position="249"/>
    </location>
</feature>
<evidence type="ECO:0000259" key="12">
    <source>
        <dbReference type="PROSITE" id="PS50804"/>
    </source>
</evidence>
<dbReference type="Gene3D" id="3.10.10.10">
    <property type="entry name" value="HIV Type 1 Reverse Transcriptase, subunit A, domain 1"/>
    <property type="match status" value="1"/>
</dbReference>
<dbReference type="FunFam" id="3.10.20.370:FF:000001">
    <property type="entry name" value="Retrovirus-related Pol polyprotein from transposon 17.6-like protein"/>
    <property type="match status" value="1"/>
</dbReference>
<feature type="region of interest" description="Disordered" evidence="10">
    <location>
        <begin position="507"/>
        <end position="540"/>
    </location>
</feature>
<dbReference type="PANTHER" id="PTHR37984:SF5">
    <property type="entry name" value="PROTEIN NYNRIN-LIKE"/>
    <property type="match status" value="1"/>
</dbReference>
<dbReference type="InterPro" id="IPR001878">
    <property type="entry name" value="Znf_CCHC"/>
</dbReference>
<dbReference type="Gene3D" id="1.10.4020.10">
    <property type="entry name" value="DNA breaking-rejoining enzymes"/>
    <property type="match status" value="1"/>
</dbReference>
<dbReference type="SUPFAM" id="SSF57756">
    <property type="entry name" value="Retrovirus zinc finger-like domains"/>
    <property type="match status" value="1"/>
</dbReference>
<keyword evidence="8" id="KW-0862">Zinc</keyword>
<keyword evidence="4" id="KW-0540">Nuclease</keyword>
<evidence type="ECO:0000256" key="3">
    <source>
        <dbReference type="ARBA" id="ARBA00022695"/>
    </source>
</evidence>
<dbReference type="InterPro" id="IPR050951">
    <property type="entry name" value="Retrovirus_Pol_polyprotein"/>
</dbReference>
<dbReference type="InterPro" id="IPR001584">
    <property type="entry name" value="Integrase_cat-core"/>
</dbReference>
<dbReference type="FunFam" id="3.30.420.10:FF:000032">
    <property type="entry name" value="Retrovirus-related Pol polyprotein from transposon 297-like Protein"/>
    <property type="match status" value="1"/>
</dbReference>